<evidence type="ECO:0000256" key="6">
    <source>
        <dbReference type="ARBA" id="ARBA00022692"/>
    </source>
</evidence>
<evidence type="ECO:0000256" key="5">
    <source>
        <dbReference type="ARBA" id="ARBA00022660"/>
    </source>
</evidence>
<evidence type="ECO:0000256" key="7">
    <source>
        <dbReference type="ARBA" id="ARBA00022792"/>
    </source>
</evidence>
<dbReference type="PANTHER" id="PTHR15082">
    <property type="entry name" value="NADH-UBIQUINONE OXIDOREDUCTASE B12 SUBUNIT"/>
    <property type="match status" value="1"/>
</dbReference>
<evidence type="ECO:0000313" key="12">
    <source>
        <dbReference type="EMBL" id="KND00365.1"/>
    </source>
</evidence>
<keyword evidence="7" id="KW-0999">Mitochondrion inner membrane</keyword>
<evidence type="ECO:0000313" key="13">
    <source>
        <dbReference type="Proteomes" id="UP000053201"/>
    </source>
</evidence>
<evidence type="ECO:0000256" key="11">
    <source>
        <dbReference type="ARBA" id="ARBA00023136"/>
    </source>
</evidence>
<sequence length="112" mass="13151">MSGPVRPDPEFAWFPFRQWQVNPPFLEGRLNVKDPWAKRDAWRYNAFFSKSNRIRNMFPGLGIGTAAFAVYLAYDKWYQTQGPGKEENEKWAKWTEEREKRLAASGHGHGHH</sequence>
<evidence type="ECO:0000256" key="2">
    <source>
        <dbReference type="ARBA" id="ARBA00004298"/>
    </source>
</evidence>
<comment type="similarity">
    <text evidence="3">Belongs to the complex I NDUFB3 subunit family.</text>
</comment>
<evidence type="ECO:0000256" key="8">
    <source>
        <dbReference type="ARBA" id="ARBA00022982"/>
    </source>
</evidence>
<dbReference type="InParanoid" id="A0A0L0HHM4"/>
<evidence type="ECO:0000256" key="10">
    <source>
        <dbReference type="ARBA" id="ARBA00023128"/>
    </source>
</evidence>
<evidence type="ECO:0000256" key="9">
    <source>
        <dbReference type="ARBA" id="ARBA00022989"/>
    </source>
</evidence>
<accession>A0A0L0HHM4</accession>
<dbReference type="GO" id="GO:0022900">
    <property type="term" value="P:electron transport chain"/>
    <property type="evidence" value="ECO:0007669"/>
    <property type="project" value="InterPro"/>
</dbReference>
<reference evidence="12 13" key="1">
    <citation type="submission" date="2009-08" db="EMBL/GenBank/DDBJ databases">
        <title>The Genome Sequence of Spizellomyces punctatus strain DAOM BR117.</title>
        <authorList>
            <consortium name="The Broad Institute Genome Sequencing Platform"/>
            <person name="Russ C."/>
            <person name="Cuomo C."/>
            <person name="Shea T."/>
            <person name="Young S.K."/>
            <person name="Zeng Q."/>
            <person name="Koehrsen M."/>
            <person name="Haas B."/>
            <person name="Borodovsky M."/>
            <person name="Guigo R."/>
            <person name="Alvarado L."/>
            <person name="Berlin A."/>
            <person name="Bochicchio J."/>
            <person name="Borenstein D."/>
            <person name="Chapman S."/>
            <person name="Chen Z."/>
            <person name="Engels R."/>
            <person name="Freedman E."/>
            <person name="Gellesch M."/>
            <person name="Goldberg J."/>
            <person name="Griggs A."/>
            <person name="Gujja S."/>
            <person name="Heiman D."/>
            <person name="Hepburn T."/>
            <person name="Howarth C."/>
            <person name="Jen D."/>
            <person name="Larson L."/>
            <person name="Lewis B."/>
            <person name="Mehta T."/>
            <person name="Park D."/>
            <person name="Pearson M."/>
            <person name="Roberts A."/>
            <person name="Saif S."/>
            <person name="Shenoy N."/>
            <person name="Sisk P."/>
            <person name="Stolte C."/>
            <person name="Sykes S."/>
            <person name="Thomson T."/>
            <person name="Walk T."/>
            <person name="White J."/>
            <person name="Yandava C."/>
            <person name="Burger G."/>
            <person name="Gray M.W."/>
            <person name="Holland P.W.H."/>
            <person name="King N."/>
            <person name="Lang F.B.F."/>
            <person name="Roger A.J."/>
            <person name="Ruiz-Trillo I."/>
            <person name="Lander E."/>
            <person name="Nusbaum C."/>
        </authorList>
    </citation>
    <scope>NUCLEOTIDE SEQUENCE [LARGE SCALE GENOMIC DNA]</scope>
    <source>
        <strain evidence="12 13">DAOM BR117</strain>
    </source>
</reference>
<dbReference type="VEuPathDB" id="FungiDB:SPPG_04690"/>
<keyword evidence="4" id="KW-0813">Transport</keyword>
<dbReference type="Proteomes" id="UP000053201">
    <property type="component" value="Unassembled WGS sequence"/>
</dbReference>
<evidence type="ECO:0000256" key="3">
    <source>
        <dbReference type="ARBA" id="ARBA00005667"/>
    </source>
</evidence>
<proteinExistence type="inferred from homology"/>
<dbReference type="OrthoDB" id="521512at2759"/>
<evidence type="ECO:0000256" key="4">
    <source>
        <dbReference type="ARBA" id="ARBA00022448"/>
    </source>
</evidence>
<dbReference type="GO" id="GO:0032981">
    <property type="term" value="P:mitochondrial respiratory chain complex I assembly"/>
    <property type="evidence" value="ECO:0007669"/>
    <property type="project" value="TreeGrafter"/>
</dbReference>
<dbReference type="GO" id="GO:0005743">
    <property type="term" value="C:mitochondrial inner membrane"/>
    <property type="evidence" value="ECO:0007669"/>
    <property type="project" value="UniProtKB-SubCell"/>
</dbReference>
<dbReference type="eggNOG" id="ENOG502SBXP">
    <property type="taxonomic scope" value="Eukaryota"/>
</dbReference>
<keyword evidence="6" id="KW-0812">Transmembrane</keyword>
<dbReference type="PANTHER" id="PTHR15082:SF2">
    <property type="entry name" value="NADH DEHYDROGENASE [UBIQUINONE] 1 BETA SUBCOMPLEX SUBUNIT 3"/>
    <property type="match status" value="1"/>
</dbReference>
<dbReference type="STRING" id="645134.A0A0L0HHM4"/>
<keyword evidence="9" id="KW-1133">Transmembrane helix</keyword>
<comment type="subcellular location">
    <subcellularLocation>
        <location evidence="2">Mitochondrion inner membrane</location>
        <topology evidence="2">Single-pass membrane protein</topology>
        <orientation evidence="2">Matrix side</orientation>
    </subcellularLocation>
</comment>
<dbReference type="Pfam" id="PF08122">
    <property type="entry name" value="NDUF_B12"/>
    <property type="match status" value="1"/>
</dbReference>
<comment type="function">
    <text evidence="1">Accessory subunit of the mitochondrial membrane respiratory chain NADH dehydrogenase (Complex I), that is believed not to be involved in catalysis. Complex I functions in the transfer of electrons from NADH to the respiratory chain. The immediate electron acceptor for the enzyme is believed to be ubiquinone.</text>
</comment>
<protein>
    <submittedName>
        <fullName evidence="12">Uncharacterized protein</fullName>
    </submittedName>
</protein>
<dbReference type="RefSeq" id="XP_016608404.1">
    <property type="nucleotide sequence ID" value="XM_016752920.1"/>
</dbReference>
<keyword evidence="8" id="KW-0249">Electron transport</keyword>
<dbReference type="GeneID" id="27688122"/>
<evidence type="ECO:0000256" key="1">
    <source>
        <dbReference type="ARBA" id="ARBA00003195"/>
    </source>
</evidence>
<keyword evidence="13" id="KW-1185">Reference proteome</keyword>
<keyword evidence="11" id="KW-0472">Membrane</keyword>
<keyword evidence="5" id="KW-0679">Respiratory chain</keyword>
<name>A0A0L0HHM4_SPIPD</name>
<dbReference type="InterPro" id="IPR012576">
    <property type="entry name" value="NDUFB3"/>
</dbReference>
<organism evidence="12 13">
    <name type="scientific">Spizellomyces punctatus (strain DAOM BR117)</name>
    <dbReference type="NCBI Taxonomy" id="645134"/>
    <lineage>
        <taxon>Eukaryota</taxon>
        <taxon>Fungi</taxon>
        <taxon>Fungi incertae sedis</taxon>
        <taxon>Chytridiomycota</taxon>
        <taxon>Chytridiomycota incertae sedis</taxon>
        <taxon>Chytridiomycetes</taxon>
        <taxon>Spizellomycetales</taxon>
        <taxon>Spizellomycetaceae</taxon>
        <taxon>Spizellomyces</taxon>
    </lineage>
</organism>
<dbReference type="EMBL" id="KQ257456">
    <property type="protein sequence ID" value="KND00365.1"/>
    <property type="molecule type" value="Genomic_DNA"/>
</dbReference>
<keyword evidence="10" id="KW-0496">Mitochondrion</keyword>
<gene>
    <name evidence="12" type="ORF">SPPG_04690</name>
</gene>
<dbReference type="AlphaFoldDB" id="A0A0L0HHM4"/>